<feature type="compositionally biased region" description="Polar residues" evidence="1">
    <location>
        <begin position="497"/>
        <end position="528"/>
    </location>
</feature>
<feature type="compositionally biased region" description="Polar residues" evidence="1">
    <location>
        <begin position="55"/>
        <end position="80"/>
    </location>
</feature>
<protein>
    <submittedName>
        <fullName evidence="2">Uncharacterized protein</fullName>
    </submittedName>
</protein>
<evidence type="ECO:0000256" key="1">
    <source>
        <dbReference type="SAM" id="MobiDB-lite"/>
    </source>
</evidence>
<feature type="region of interest" description="Disordered" evidence="1">
    <location>
        <begin position="294"/>
        <end position="328"/>
    </location>
</feature>
<dbReference type="EMBL" id="MNAD01000306">
    <property type="protein sequence ID" value="OJT14354.1"/>
    <property type="molecule type" value="Genomic_DNA"/>
</dbReference>
<evidence type="ECO:0000313" key="2">
    <source>
        <dbReference type="EMBL" id="OJT14354.1"/>
    </source>
</evidence>
<accession>A0A1M2W3B6</accession>
<gene>
    <name evidence="2" type="ORF">TRAPUB_9105</name>
</gene>
<dbReference type="OMA" id="HTFGLPN"/>
<keyword evidence="3" id="KW-1185">Reference proteome</keyword>
<feature type="compositionally biased region" description="Low complexity" evidence="1">
    <location>
        <begin position="101"/>
        <end position="110"/>
    </location>
</feature>
<feature type="region of interest" description="Disordered" evidence="1">
    <location>
        <begin position="438"/>
        <end position="544"/>
    </location>
</feature>
<name>A0A1M2W3B6_TRAPU</name>
<evidence type="ECO:0000313" key="3">
    <source>
        <dbReference type="Proteomes" id="UP000184267"/>
    </source>
</evidence>
<feature type="region of interest" description="Disordered" evidence="1">
    <location>
        <begin position="44"/>
        <end position="110"/>
    </location>
</feature>
<dbReference type="AlphaFoldDB" id="A0A1M2W3B6"/>
<organism evidence="2 3">
    <name type="scientific">Trametes pubescens</name>
    <name type="common">White-rot fungus</name>
    <dbReference type="NCBI Taxonomy" id="154538"/>
    <lineage>
        <taxon>Eukaryota</taxon>
        <taxon>Fungi</taxon>
        <taxon>Dikarya</taxon>
        <taxon>Basidiomycota</taxon>
        <taxon>Agaricomycotina</taxon>
        <taxon>Agaricomycetes</taxon>
        <taxon>Polyporales</taxon>
        <taxon>Polyporaceae</taxon>
        <taxon>Trametes</taxon>
    </lineage>
</organism>
<comment type="caution">
    <text evidence="2">The sequence shown here is derived from an EMBL/GenBank/DDBJ whole genome shotgun (WGS) entry which is preliminary data.</text>
</comment>
<sequence length="573" mass="62247">MLGQRIIESYADLPNDDDSPLLQAEFTSLTVRRIKSAGLRIVTESETESPDALRDNTNTLRPPNYRNSFMSIRTPDTSHTFGLPNPSMFSPDSTTSHRHTPASTPSPASAELLASRRLSRYSRAESALQSAVEASSAEVSPHELQIQVLERATAVLSEQARDAQACAERLRACLADKELPPEEFKSLQRARWLEEHKSTAKQAQSAHTRELVVKLSSPIKEEPPFIKSPRVMTREEMNLARFLQRSPTRIAFPPTRSPPVSPVLHRRKTLAQVRPLRLRVSAMDLALRSPLRTHGRASSLDGGHARSESASTDATFVSQDSNGQTAVTKPSISHLKLASSLSPLPFPSKGEGIVSIEKYAALRSREELLAEVGDVTLPDYAVDLLEDLVGSSLDISLPEIAGLGGAPTTHTGSEPDIAFSSAADYGPEPITPLLFSRIRSQSDTPPPSSPSITHPTARRRSAAPTPRTSFRHSLAAPRFSSLRLSGPSLEAVPEGPSTGSDAPSRPHSSLSGRFMLDSSSALRGSTDGSPRPSGDQRRYSVVSFRRLERTDSGARRSGGILARFKQRFSTLGQ</sequence>
<dbReference type="Proteomes" id="UP000184267">
    <property type="component" value="Unassembled WGS sequence"/>
</dbReference>
<feature type="compositionally biased region" description="Polar residues" evidence="1">
    <location>
        <begin position="308"/>
        <end position="328"/>
    </location>
</feature>
<dbReference type="OrthoDB" id="3254613at2759"/>
<reference evidence="2 3" key="1">
    <citation type="submission" date="2016-10" db="EMBL/GenBank/DDBJ databases">
        <title>Genome sequence of the basidiomycete white-rot fungus Trametes pubescens.</title>
        <authorList>
            <person name="Makela M.R."/>
            <person name="Granchi Z."/>
            <person name="Peng M."/>
            <person name="De Vries R.P."/>
            <person name="Grigoriev I."/>
            <person name="Riley R."/>
            <person name="Hilden K."/>
        </authorList>
    </citation>
    <scope>NUCLEOTIDE SEQUENCE [LARGE SCALE GENOMIC DNA]</scope>
    <source>
        <strain evidence="2 3">FBCC735</strain>
    </source>
</reference>
<proteinExistence type="predicted"/>